<accession>A0A9Q1J3X7</accession>
<dbReference type="AlphaFoldDB" id="A0A9Q1J3X7"/>
<feature type="region of interest" description="Disordered" evidence="1">
    <location>
        <begin position="1"/>
        <end position="51"/>
    </location>
</feature>
<feature type="compositionally biased region" description="Basic and acidic residues" evidence="1">
    <location>
        <begin position="11"/>
        <end position="20"/>
    </location>
</feature>
<organism evidence="2 3">
    <name type="scientific">Synaphobranchus kaupii</name>
    <name type="common">Kaup's arrowtooth eel</name>
    <dbReference type="NCBI Taxonomy" id="118154"/>
    <lineage>
        <taxon>Eukaryota</taxon>
        <taxon>Metazoa</taxon>
        <taxon>Chordata</taxon>
        <taxon>Craniata</taxon>
        <taxon>Vertebrata</taxon>
        <taxon>Euteleostomi</taxon>
        <taxon>Actinopterygii</taxon>
        <taxon>Neopterygii</taxon>
        <taxon>Teleostei</taxon>
        <taxon>Anguilliformes</taxon>
        <taxon>Synaphobranchidae</taxon>
        <taxon>Synaphobranchus</taxon>
    </lineage>
</organism>
<sequence>MSADAVPVRGRRGERSRVRSDGVITDVPSARSPTALVKEGSRSQERLSSRQSLACRALPLPVPAGRAAFLTNKVGAAEIRRPDAQKSRGVMFFQKILPVPRNEKKKKNKKNGKKKAVVRHQSRSGARPRFPWPGRLVFPPVIQPPLTDRRGASEDSGKWVSYGDDSPEPRPLRM</sequence>
<gene>
    <name evidence="2" type="ORF">SKAU_G00147750</name>
</gene>
<evidence type="ECO:0000313" key="2">
    <source>
        <dbReference type="EMBL" id="KAJ8365944.1"/>
    </source>
</evidence>
<feature type="region of interest" description="Disordered" evidence="1">
    <location>
        <begin position="98"/>
        <end position="174"/>
    </location>
</feature>
<evidence type="ECO:0000313" key="3">
    <source>
        <dbReference type="Proteomes" id="UP001152622"/>
    </source>
</evidence>
<feature type="compositionally biased region" description="Basic and acidic residues" evidence="1">
    <location>
        <begin position="147"/>
        <end position="157"/>
    </location>
</feature>
<proteinExistence type="predicted"/>
<evidence type="ECO:0000256" key="1">
    <source>
        <dbReference type="SAM" id="MobiDB-lite"/>
    </source>
</evidence>
<reference evidence="2" key="1">
    <citation type="journal article" date="2023" name="Science">
        <title>Genome structures resolve the early diversification of teleost fishes.</title>
        <authorList>
            <person name="Parey E."/>
            <person name="Louis A."/>
            <person name="Montfort J."/>
            <person name="Bouchez O."/>
            <person name="Roques C."/>
            <person name="Iampietro C."/>
            <person name="Lluch J."/>
            <person name="Castinel A."/>
            <person name="Donnadieu C."/>
            <person name="Desvignes T."/>
            <person name="Floi Bucao C."/>
            <person name="Jouanno E."/>
            <person name="Wen M."/>
            <person name="Mejri S."/>
            <person name="Dirks R."/>
            <person name="Jansen H."/>
            <person name="Henkel C."/>
            <person name="Chen W.J."/>
            <person name="Zahm M."/>
            <person name="Cabau C."/>
            <person name="Klopp C."/>
            <person name="Thompson A.W."/>
            <person name="Robinson-Rechavi M."/>
            <person name="Braasch I."/>
            <person name="Lecointre G."/>
            <person name="Bobe J."/>
            <person name="Postlethwait J.H."/>
            <person name="Berthelot C."/>
            <person name="Roest Crollius H."/>
            <person name="Guiguen Y."/>
        </authorList>
    </citation>
    <scope>NUCLEOTIDE SEQUENCE</scope>
    <source>
        <strain evidence="2">WJC10195</strain>
    </source>
</reference>
<comment type="caution">
    <text evidence="2">The sequence shown here is derived from an EMBL/GenBank/DDBJ whole genome shotgun (WGS) entry which is preliminary data.</text>
</comment>
<protein>
    <submittedName>
        <fullName evidence="2">Uncharacterized protein</fullName>
    </submittedName>
</protein>
<feature type="compositionally biased region" description="Basic residues" evidence="1">
    <location>
        <begin position="103"/>
        <end position="122"/>
    </location>
</feature>
<feature type="compositionally biased region" description="Basic and acidic residues" evidence="1">
    <location>
        <begin position="39"/>
        <end position="48"/>
    </location>
</feature>
<dbReference type="Proteomes" id="UP001152622">
    <property type="component" value="Chromosome 4"/>
</dbReference>
<name>A0A9Q1J3X7_SYNKA</name>
<keyword evidence="3" id="KW-1185">Reference proteome</keyword>
<dbReference type="EMBL" id="JAINUF010000004">
    <property type="protein sequence ID" value="KAJ8365944.1"/>
    <property type="molecule type" value="Genomic_DNA"/>
</dbReference>